<protein>
    <submittedName>
        <fullName evidence="1">Uncharacterized protein</fullName>
    </submittedName>
</protein>
<keyword evidence="2" id="KW-1185">Reference proteome</keyword>
<evidence type="ECO:0000313" key="1">
    <source>
        <dbReference type="EMBL" id="SFE17539.1"/>
    </source>
</evidence>
<dbReference type="Proteomes" id="UP000199477">
    <property type="component" value="Unassembled WGS sequence"/>
</dbReference>
<accession>A0A1I1YDQ5</accession>
<sequence>MFLKPLLDHLSGATPGKCLVGQKNVLVEIGDKASLVYSYSGKVIQVDGRCYLSQQSVGEILRKAGFFLD</sequence>
<dbReference type="EMBL" id="FONH01000001">
    <property type="protein sequence ID" value="SFE17539.1"/>
    <property type="molecule type" value="Genomic_DNA"/>
</dbReference>
<dbReference type="AlphaFoldDB" id="A0A1I1YDQ5"/>
<gene>
    <name evidence="1" type="ORF">SAMN02799615_00585</name>
</gene>
<organism evidence="1 2">
    <name type="scientific">Dyella marensis</name>
    <dbReference type="NCBI Taxonomy" id="500610"/>
    <lineage>
        <taxon>Bacteria</taxon>
        <taxon>Pseudomonadati</taxon>
        <taxon>Pseudomonadota</taxon>
        <taxon>Gammaproteobacteria</taxon>
        <taxon>Lysobacterales</taxon>
        <taxon>Rhodanobacteraceae</taxon>
        <taxon>Dyella</taxon>
    </lineage>
</organism>
<proteinExistence type="predicted"/>
<reference evidence="2" key="1">
    <citation type="submission" date="2016-10" db="EMBL/GenBank/DDBJ databases">
        <authorList>
            <person name="Varghese N."/>
            <person name="Submissions S."/>
        </authorList>
    </citation>
    <scope>NUCLEOTIDE SEQUENCE [LARGE SCALE GENOMIC DNA]</scope>
    <source>
        <strain evidence="2">UNC178MFTsu3.1</strain>
    </source>
</reference>
<evidence type="ECO:0000313" key="2">
    <source>
        <dbReference type="Proteomes" id="UP000199477"/>
    </source>
</evidence>
<name>A0A1I1YDQ5_9GAMM</name>